<dbReference type="EMBL" id="AP023086">
    <property type="protein sequence ID" value="BCD97695.1"/>
    <property type="molecule type" value="Genomic_DNA"/>
</dbReference>
<reference evidence="1 2" key="1">
    <citation type="journal article" date="2022" name="IScience">
        <title>An ultrasensitive nanofiber-based assay for enzymatic hydrolysis and deep-sea microbial degradation of cellulose.</title>
        <authorList>
            <person name="Tsudome M."/>
            <person name="Tachioka M."/>
            <person name="Miyazaki M."/>
            <person name="Uchimura K."/>
            <person name="Tsuda M."/>
            <person name="Takaki Y."/>
            <person name="Deguchi S."/>
        </authorList>
    </citation>
    <scope>NUCLEOTIDE SEQUENCE [LARGE SCALE GENOMIC DNA]</scope>
    <source>
        <strain evidence="1 2">GE09</strain>
    </source>
</reference>
<gene>
    <name evidence="1" type="ORF">MARGE09_P1896</name>
</gene>
<accession>A0AAN2BK74</accession>
<dbReference type="Proteomes" id="UP001320119">
    <property type="component" value="Chromosome"/>
</dbReference>
<dbReference type="AlphaFoldDB" id="A0AAN2BK74"/>
<protein>
    <submittedName>
        <fullName evidence="1">Uncharacterized protein</fullName>
    </submittedName>
</protein>
<organism evidence="1 2">
    <name type="scientific">Marinagarivorans cellulosilyticus</name>
    <dbReference type="NCBI Taxonomy" id="2721545"/>
    <lineage>
        <taxon>Bacteria</taxon>
        <taxon>Pseudomonadati</taxon>
        <taxon>Pseudomonadota</taxon>
        <taxon>Gammaproteobacteria</taxon>
        <taxon>Cellvibrionales</taxon>
        <taxon>Cellvibrionaceae</taxon>
        <taxon>Marinagarivorans</taxon>
    </lineage>
</organism>
<keyword evidence="2" id="KW-1185">Reference proteome</keyword>
<sequence length="120" mass="13890">MSPNLICVDLSHYEDFDVNDEDQILEVLNENIEITRDAIDFSVIDDRGSRHEDTESFTGIDHVGDRVLARWSFDWSVYSPCQDHCFDGISEGSAEIWIRNTKLLLKSFIYPEKPSTFDEL</sequence>
<name>A0AAN2BK74_9GAMM</name>
<proteinExistence type="predicted"/>
<evidence type="ECO:0000313" key="1">
    <source>
        <dbReference type="EMBL" id="BCD97695.1"/>
    </source>
</evidence>
<evidence type="ECO:0000313" key="2">
    <source>
        <dbReference type="Proteomes" id="UP001320119"/>
    </source>
</evidence>
<dbReference type="KEGG" id="marq:MARGE09_P1896"/>
<dbReference type="RefSeq" id="WP_236987166.1">
    <property type="nucleotide sequence ID" value="NZ_AP023086.1"/>
</dbReference>